<name>A0AAV3NJ48_LITER</name>
<feature type="compositionally biased region" description="Basic residues" evidence="1">
    <location>
        <begin position="126"/>
        <end position="136"/>
    </location>
</feature>
<protein>
    <recommendedName>
        <fullName evidence="4">OTU domain-containing protein</fullName>
    </recommendedName>
</protein>
<feature type="region of interest" description="Disordered" evidence="1">
    <location>
        <begin position="121"/>
        <end position="146"/>
    </location>
</feature>
<dbReference type="CDD" id="cd22744">
    <property type="entry name" value="OTU"/>
    <property type="match status" value="1"/>
</dbReference>
<feature type="region of interest" description="Disordered" evidence="1">
    <location>
        <begin position="180"/>
        <end position="205"/>
    </location>
</feature>
<reference evidence="2 3" key="1">
    <citation type="submission" date="2024-01" db="EMBL/GenBank/DDBJ databases">
        <title>The complete chloroplast genome sequence of Lithospermum erythrorhizon: insights into the phylogenetic relationship among Boraginaceae species and the maternal lineages of purple gromwells.</title>
        <authorList>
            <person name="Okada T."/>
            <person name="Watanabe K."/>
        </authorList>
    </citation>
    <scope>NUCLEOTIDE SEQUENCE [LARGE SCALE GENOMIC DNA]</scope>
</reference>
<dbReference type="AlphaFoldDB" id="A0AAV3NJ48"/>
<dbReference type="EMBL" id="BAABME010000017">
    <property type="protein sequence ID" value="GAA0138516.1"/>
    <property type="molecule type" value="Genomic_DNA"/>
</dbReference>
<keyword evidence="3" id="KW-1185">Reference proteome</keyword>
<gene>
    <name evidence="2" type="ORF">LIER_00247</name>
</gene>
<evidence type="ECO:0000313" key="2">
    <source>
        <dbReference type="EMBL" id="GAA0138516.1"/>
    </source>
</evidence>
<sequence length="381" mass="44085">MMLQIDNIKSNHEKCRDRKLTGVSSAFDTIAYRVSHQAIKFMHKETNISVLKKGVPLTSIHDFWKKLDTEMTSDVDNIDYDEDTYKRLWDDFLSAPLPIRKRLFQNLREVLYPSSADLKEPDIIKSKGHPKKKSNSRHPSEWEYTENRYGLDDSNAPVKKSKRQSSLRSVYIASIQSKPPQLPLKDGIPNNGVTPNDSSKSPATNCGSGQWKSICTSPYNIGVPPFIIPFIRDFFYVKSDWNCGYRVVAFHLWGDEDRWLEVRKECYRELNHRKDLYNRIFGNLSSVDDILNKIEWEGTNAPIDKWMTLPELGHIIATTYNIIFVSYGIHGGYTFLSIIIDDDIESPKRTLVIGFIHQVRHFIALRMCDENDYPLPGVAWY</sequence>
<evidence type="ECO:0008006" key="4">
    <source>
        <dbReference type="Google" id="ProtNLM"/>
    </source>
</evidence>
<evidence type="ECO:0000256" key="1">
    <source>
        <dbReference type="SAM" id="MobiDB-lite"/>
    </source>
</evidence>
<accession>A0AAV3NJ48</accession>
<evidence type="ECO:0000313" key="3">
    <source>
        <dbReference type="Proteomes" id="UP001454036"/>
    </source>
</evidence>
<feature type="compositionally biased region" description="Polar residues" evidence="1">
    <location>
        <begin position="191"/>
        <end position="205"/>
    </location>
</feature>
<organism evidence="2 3">
    <name type="scientific">Lithospermum erythrorhizon</name>
    <name type="common">Purple gromwell</name>
    <name type="synonym">Lithospermum officinale var. erythrorhizon</name>
    <dbReference type="NCBI Taxonomy" id="34254"/>
    <lineage>
        <taxon>Eukaryota</taxon>
        <taxon>Viridiplantae</taxon>
        <taxon>Streptophyta</taxon>
        <taxon>Embryophyta</taxon>
        <taxon>Tracheophyta</taxon>
        <taxon>Spermatophyta</taxon>
        <taxon>Magnoliopsida</taxon>
        <taxon>eudicotyledons</taxon>
        <taxon>Gunneridae</taxon>
        <taxon>Pentapetalae</taxon>
        <taxon>asterids</taxon>
        <taxon>lamiids</taxon>
        <taxon>Boraginales</taxon>
        <taxon>Boraginaceae</taxon>
        <taxon>Boraginoideae</taxon>
        <taxon>Lithospermeae</taxon>
        <taxon>Lithospermum</taxon>
    </lineage>
</organism>
<comment type="caution">
    <text evidence="2">The sequence shown here is derived from an EMBL/GenBank/DDBJ whole genome shotgun (WGS) entry which is preliminary data.</text>
</comment>
<proteinExistence type="predicted"/>
<dbReference type="Proteomes" id="UP001454036">
    <property type="component" value="Unassembled WGS sequence"/>
</dbReference>